<evidence type="ECO:0000256" key="1">
    <source>
        <dbReference type="SAM" id="MobiDB-lite"/>
    </source>
</evidence>
<accession>A0ABQ9XPT5</accession>
<keyword evidence="3" id="KW-1185">Reference proteome</keyword>
<comment type="caution">
    <text evidence="2">The sequence shown here is derived from an EMBL/GenBank/DDBJ whole genome shotgun (WGS) entry which is preliminary data.</text>
</comment>
<proteinExistence type="predicted"/>
<feature type="region of interest" description="Disordered" evidence="1">
    <location>
        <begin position="201"/>
        <end position="225"/>
    </location>
</feature>
<dbReference type="EMBL" id="JARBJD010000101">
    <property type="protein sequence ID" value="KAK2952632.1"/>
    <property type="molecule type" value="Genomic_DNA"/>
</dbReference>
<evidence type="ECO:0000313" key="2">
    <source>
        <dbReference type="EMBL" id="KAK2952632.1"/>
    </source>
</evidence>
<organism evidence="2 3">
    <name type="scientific">Blattamonas nauphoetae</name>
    <dbReference type="NCBI Taxonomy" id="2049346"/>
    <lineage>
        <taxon>Eukaryota</taxon>
        <taxon>Metamonada</taxon>
        <taxon>Preaxostyla</taxon>
        <taxon>Oxymonadida</taxon>
        <taxon>Blattamonas</taxon>
    </lineage>
</organism>
<sequence length="225" mass="25088">MATRLRERNAQHRTYHHSLLLVLIIIFILLFCHPKNQQKPTLASQPEPDNIQQDIKFEDEIMIVHPTTVYFGKHNSDSHAGLVTDDDENNCTRCEQEDSRGKAKSGHYHKDDENAKKQMTIEQLKMDAWLTSNGSFVFPTPYRVEVSEDVMDNAVTAFKPLQAMIGPKILMSHNANEAGSGSVEPAVFRTAVRHLDEPCATDGQESGIGEQGIAGMGVSSHPTHI</sequence>
<reference evidence="2 3" key="1">
    <citation type="journal article" date="2022" name="bioRxiv">
        <title>Genomics of Preaxostyla Flagellates Illuminates Evolutionary Transitions and the Path Towards Mitochondrial Loss.</title>
        <authorList>
            <person name="Novak L.V.F."/>
            <person name="Treitli S.C."/>
            <person name="Pyrih J."/>
            <person name="Halakuc P."/>
            <person name="Pipaliya S.V."/>
            <person name="Vacek V."/>
            <person name="Brzon O."/>
            <person name="Soukal P."/>
            <person name="Eme L."/>
            <person name="Dacks J.B."/>
            <person name="Karnkowska A."/>
            <person name="Elias M."/>
            <person name="Hampl V."/>
        </authorList>
    </citation>
    <scope>NUCLEOTIDE SEQUENCE [LARGE SCALE GENOMIC DNA]</scope>
    <source>
        <strain evidence="2">NAU3</strain>
        <tissue evidence="2">Gut</tissue>
    </source>
</reference>
<gene>
    <name evidence="2" type="ORF">BLNAU_12460</name>
</gene>
<dbReference type="Proteomes" id="UP001281761">
    <property type="component" value="Unassembled WGS sequence"/>
</dbReference>
<name>A0ABQ9XPT5_9EUKA</name>
<protein>
    <submittedName>
        <fullName evidence="2">Uncharacterized protein</fullName>
    </submittedName>
</protein>
<evidence type="ECO:0000313" key="3">
    <source>
        <dbReference type="Proteomes" id="UP001281761"/>
    </source>
</evidence>